<name>A0ABP9D2G7_9BACT</name>
<dbReference type="InterPro" id="IPR009951">
    <property type="entry name" value="Host-nuc_inhib_Gam"/>
</dbReference>
<comment type="caution">
    <text evidence="1">The sequence shown here is derived from an EMBL/GenBank/DDBJ whole genome shotgun (WGS) entry which is preliminary data.</text>
</comment>
<protein>
    <recommendedName>
        <fullName evidence="3">Mu-like prophage host-nuclease inhibitor protein Gam</fullName>
    </recommendedName>
</protein>
<keyword evidence="2" id="KW-1185">Reference proteome</keyword>
<dbReference type="EMBL" id="BAABJX010000016">
    <property type="protein sequence ID" value="GAA4825431.1"/>
    <property type="molecule type" value="Genomic_DNA"/>
</dbReference>
<reference evidence="2" key="1">
    <citation type="journal article" date="2019" name="Int. J. Syst. Evol. Microbiol.">
        <title>The Global Catalogue of Microorganisms (GCM) 10K type strain sequencing project: providing services to taxonomists for standard genome sequencing and annotation.</title>
        <authorList>
            <consortium name="The Broad Institute Genomics Platform"/>
            <consortium name="The Broad Institute Genome Sequencing Center for Infectious Disease"/>
            <person name="Wu L."/>
            <person name="Ma J."/>
        </authorList>
    </citation>
    <scope>NUCLEOTIDE SEQUENCE [LARGE SCALE GENOMIC DNA]</scope>
    <source>
        <strain evidence="2">JCM 18326</strain>
    </source>
</reference>
<dbReference type="Proteomes" id="UP001500298">
    <property type="component" value="Unassembled WGS sequence"/>
</dbReference>
<sequence>MVKRRATNTVSALPSKEEAVAQHQKYAEAYYELKAQEAEMEQRLAAIREEYSPRFTQLKAAMDASGKVVQVWAEANKHNFDLVRTESWAHAAVGFRTHPPKVSVIRGRKDDDGKAWTMKKALESIVSHDDAAYFSREVKLNKSAILEGYRDNPAKIQEDIAVYGLEIKQDEAFFIEVKEEDIS</sequence>
<organism evidence="1 2">
    <name type="scientific">Algivirga pacifica</name>
    <dbReference type="NCBI Taxonomy" id="1162670"/>
    <lineage>
        <taxon>Bacteria</taxon>
        <taxon>Pseudomonadati</taxon>
        <taxon>Bacteroidota</taxon>
        <taxon>Cytophagia</taxon>
        <taxon>Cytophagales</taxon>
        <taxon>Flammeovirgaceae</taxon>
        <taxon>Algivirga</taxon>
    </lineage>
</organism>
<gene>
    <name evidence="1" type="ORF">GCM10023331_07350</name>
</gene>
<dbReference type="Gene3D" id="1.20.5.170">
    <property type="match status" value="1"/>
</dbReference>
<evidence type="ECO:0000313" key="1">
    <source>
        <dbReference type="EMBL" id="GAA4825431.1"/>
    </source>
</evidence>
<dbReference type="SUPFAM" id="SSF161266">
    <property type="entry name" value="Gam-like"/>
    <property type="match status" value="1"/>
</dbReference>
<evidence type="ECO:0000313" key="2">
    <source>
        <dbReference type="Proteomes" id="UP001500298"/>
    </source>
</evidence>
<accession>A0ABP9D2G7</accession>
<dbReference type="RefSeq" id="WP_345369297.1">
    <property type="nucleotide sequence ID" value="NZ_BAABJX010000016.1"/>
</dbReference>
<proteinExistence type="predicted"/>
<dbReference type="Pfam" id="PF07352">
    <property type="entry name" value="Phage_Mu_Gam"/>
    <property type="match status" value="1"/>
</dbReference>
<evidence type="ECO:0008006" key="3">
    <source>
        <dbReference type="Google" id="ProtNLM"/>
    </source>
</evidence>